<proteinExistence type="predicted"/>
<name>A0A0F9SBA4_9ZZZZ</name>
<dbReference type="AlphaFoldDB" id="A0A0F9SBA4"/>
<dbReference type="InterPro" id="IPR012337">
    <property type="entry name" value="RNaseH-like_sf"/>
</dbReference>
<accession>A0A0F9SBA4</accession>
<evidence type="ECO:0000313" key="1">
    <source>
        <dbReference type="EMBL" id="KKN64294.1"/>
    </source>
</evidence>
<organism evidence="1">
    <name type="scientific">marine sediment metagenome</name>
    <dbReference type="NCBI Taxonomy" id="412755"/>
    <lineage>
        <taxon>unclassified sequences</taxon>
        <taxon>metagenomes</taxon>
        <taxon>ecological metagenomes</taxon>
    </lineage>
</organism>
<dbReference type="Gene3D" id="3.30.70.240">
    <property type="match status" value="1"/>
</dbReference>
<sequence>MIFITENVPSSLRGKLTKWMLQLKPGVFIGTLSALVGEKLWNKIREKQGNGGAIWVKATNNEQRYKLTVSGKTNWKINDFDGLQLIIHPYKKTIKKEINVQEKNYKQLIDIRDLTSGIHDDSKVVWNTEGTPKGFITRKVLFDIKDSKILSSFSGTSNYEEYLPNKLWEKLWIDEIKRIGKFLVSFLNSIENLHEMSFYGKKLVCIDIETTDFLPKAYEGFINIIGISLLDLREINSKNFELMLFQAFNMTRDKNRVPVLIKLIEPYLKDVNTLLVFNKNFDIKIINTVINKFSLNIKLPKRIVDLQENFHNLVQLEKFLTSKVGIKRTNTSKNKFSEYYNQFKGKGKKGYNKKIEPIGTYNLIDTLTPLFTYLILNSHNKQTKS</sequence>
<comment type="caution">
    <text evidence="1">The sequence shown here is derived from an EMBL/GenBank/DDBJ whole genome shotgun (WGS) entry which is preliminary data.</text>
</comment>
<dbReference type="Pfam" id="PF09707">
    <property type="entry name" value="Cas_Cas2CT1978"/>
    <property type="match status" value="1"/>
</dbReference>
<dbReference type="EMBL" id="LAZR01000560">
    <property type="protein sequence ID" value="KKN64294.1"/>
    <property type="molecule type" value="Genomic_DNA"/>
</dbReference>
<protein>
    <submittedName>
        <fullName evidence="1">Uncharacterized protein</fullName>
    </submittedName>
</protein>
<reference evidence="1" key="1">
    <citation type="journal article" date="2015" name="Nature">
        <title>Complex archaea that bridge the gap between prokaryotes and eukaryotes.</title>
        <authorList>
            <person name="Spang A."/>
            <person name="Saw J.H."/>
            <person name="Jorgensen S.L."/>
            <person name="Zaremba-Niedzwiedzka K."/>
            <person name="Martijn J."/>
            <person name="Lind A.E."/>
            <person name="van Eijk R."/>
            <person name="Schleper C."/>
            <person name="Guy L."/>
            <person name="Ettema T.J."/>
        </authorList>
    </citation>
    <scope>NUCLEOTIDE SEQUENCE</scope>
</reference>
<dbReference type="NCBIfam" id="TIGR01873">
    <property type="entry name" value="cas_CT1978"/>
    <property type="match status" value="1"/>
</dbReference>
<dbReference type="CDD" id="cd09755">
    <property type="entry name" value="Cas2_I-E"/>
    <property type="match status" value="1"/>
</dbReference>
<dbReference type="SUPFAM" id="SSF53098">
    <property type="entry name" value="Ribonuclease H-like"/>
    <property type="match status" value="1"/>
</dbReference>
<gene>
    <name evidence="1" type="ORF">LCGC14_0492970</name>
</gene>
<dbReference type="InterPro" id="IPR010152">
    <property type="entry name" value="CRISPR-assoc_prot_Cas2_sub"/>
</dbReference>